<dbReference type="Proteomes" id="UP000784294">
    <property type="component" value="Unassembled WGS sequence"/>
</dbReference>
<evidence type="ECO:0000256" key="1">
    <source>
        <dbReference type="SAM" id="MobiDB-lite"/>
    </source>
</evidence>
<evidence type="ECO:0000313" key="2">
    <source>
        <dbReference type="EMBL" id="VEL17686.1"/>
    </source>
</evidence>
<feature type="compositionally biased region" description="Polar residues" evidence="1">
    <location>
        <begin position="38"/>
        <end position="48"/>
    </location>
</feature>
<feature type="region of interest" description="Disordered" evidence="1">
    <location>
        <begin position="1"/>
        <end position="20"/>
    </location>
</feature>
<evidence type="ECO:0000313" key="3">
    <source>
        <dbReference type="Proteomes" id="UP000784294"/>
    </source>
</evidence>
<dbReference type="AlphaFoldDB" id="A0A3S5A232"/>
<comment type="caution">
    <text evidence="2">The sequence shown here is derived from an EMBL/GenBank/DDBJ whole genome shotgun (WGS) entry which is preliminary data.</text>
</comment>
<protein>
    <submittedName>
        <fullName evidence="2">Uncharacterized protein</fullName>
    </submittedName>
</protein>
<dbReference type="EMBL" id="CAAALY010033732">
    <property type="protein sequence ID" value="VEL17686.1"/>
    <property type="molecule type" value="Genomic_DNA"/>
</dbReference>
<feature type="compositionally biased region" description="Polar residues" evidence="1">
    <location>
        <begin position="1"/>
        <end position="14"/>
    </location>
</feature>
<accession>A0A3S5A232</accession>
<keyword evidence="3" id="KW-1185">Reference proteome</keyword>
<sequence length="157" mass="17109">MQDQLGVSPQSRSIESGDIDSVPSRRYWLRVVEATRGPQETGTVTTGAKSVPTGRRHPAGTEGSIKRLGNQTDKWGFREGQTGCVSSAHEREIQTEMIENGPTRMRQCPCLKGSSRFGRVCCSGAKSQSPVVDPGQEIQDEMTFILVEVIESIPNSS</sequence>
<feature type="region of interest" description="Disordered" evidence="1">
    <location>
        <begin position="34"/>
        <end position="67"/>
    </location>
</feature>
<gene>
    <name evidence="2" type="ORF">PXEA_LOCUS11126</name>
</gene>
<proteinExistence type="predicted"/>
<organism evidence="2 3">
    <name type="scientific">Protopolystoma xenopodis</name>
    <dbReference type="NCBI Taxonomy" id="117903"/>
    <lineage>
        <taxon>Eukaryota</taxon>
        <taxon>Metazoa</taxon>
        <taxon>Spiralia</taxon>
        <taxon>Lophotrochozoa</taxon>
        <taxon>Platyhelminthes</taxon>
        <taxon>Monogenea</taxon>
        <taxon>Polyopisthocotylea</taxon>
        <taxon>Polystomatidea</taxon>
        <taxon>Polystomatidae</taxon>
        <taxon>Protopolystoma</taxon>
    </lineage>
</organism>
<name>A0A3S5A232_9PLAT</name>
<reference evidence="2" key="1">
    <citation type="submission" date="2018-11" db="EMBL/GenBank/DDBJ databases">
        <authorList>
            <consortium name="Pathogen Informatics"/>
        </authorList>
    </citation>
    <scope>NUCLEOTIDE SEQUENCE</scope>
</reference>